<evidence type="ECO:0000313" key="2">
    <source>
        <dbReference type="Proteomes" id="UP000182332"/>
    </source>
</evidence>
<sequence length="35" mass="3606">ATLLQLICIHSEIVRPQGKTAVISSSMALSPGRGA</sequence>
<reference evidence="1 2" key="1">
    <citation type="submission" date="2016-10" db="EMBL/GenBank/DDBJ databases">
        <authorList>
            <person name="de Groot N.N."/>
        </authorList>
    </citation>
    <scope>NUCLEOTIDE SEQUENCE [LARGE SCALE GENOMIC DNA]</scope>
    <source>
        <strain evidence="1 2">DSM 11363</strain>
    </source>
</reference>
<feature type="non-terminal residue" evidence="1">
    <location>
        <position position="1"/>
    </location>
</feature>
<name>A0A1I0JH24_9PSED</name>
<gene>
    <name evidence="1" type="ORF">SAMN05216197_1583</name>
</gene>
<evidence type="ECO:0000313" key="1">
    <source>
        <dbReference type="EMBL" id="SEU09559.1"/>
    </source>
</evidence>
<dbReference type="AlphaFoldDB" id="A0A1I0JH24"/>
<organism evidence="1 2">
    <name type="scientific">Pseudomonas graminis</name>
    <dbReference type="NCBI Taxonomy" id="158627"/>
    <lineage>
        <taxon>Bacteria</taxon>
        <taxon>Pseudomonadati</taxon>
        <taxon>Pseudomonadota</taxon>
        <taxon>Gammaproteobacteria</taxon>
        <taxon>Pseudomonadales</taxon>
        <taxon>Pseudomonadaceae</taxon>
        <taxon>Pseudomonas</taxon>
    </lineage>
</organism>
<dbReference type="Proteomes" id="UP000182332">
    <property type="component" value="Unassembled WGS sequence"/>
</dbReference>
<dbReference type="EMBL" id="FOHW01000058">
    <property type="protein sequence ID" value="SEU09559.1"/>
    <property type="molecule type" value="Genomic_DNA"/>
</dbReference>
<protein>
    <submittedName>
        <fullName evidence="1">Uncharacterized protein</fullName>
    </submittedName>
</protein>
<proteinExistence type="predicted"/>
<accession>A0A1I0JH24</accession>